<organism evidence="5 6">
    <name type="scientific">Martelella radicis</name>
    <dbReference type="NCBI Taxonomy" id="1397476"/>
    <lineage>
        <taxon>Bacteria</taxon>
        <taxon>Pseudomonadati</taxon>
        <taxon>Pseudomonadota</taxon>
        <taxon>Alphaproteobacteria</taxon>
        <taxon>Hyphomicrobiales</taxon>
        <taxon>Aurantimonadaceae</taxon>
        <taxon>Martelella</taxon>
    </lineage>
</organism>
<dbReference type="Gene3D" id="2.160.20.10">
    <property type="entry name" value="Single-stranded right-handed beta-helix, Pectin lyase-like"/>
    <property type="match status" value="1"/>
</dbReference>
<keyword evidence="2" id="KW-0964">Secreted</keyword>
<dbReference type="InterPro" id="IPR012334">
    <property type="entry name" value="Pectin_lyas_fold"/>
</dbReference>
<dbReference type="InterPro" id="IPR050909">
    <property type="entry name" value="Bact_Autotransporter_VF"/>
</dbReference>
<dbReference type="SMART" id="SM00912">
    <property type="entry name" value="Haemagg_act"/>
    <property type="match status" value="1"/>
</dbReference>
<feature type="domain" description="Filamentous haemagglutinin FhaB/tRNA nuclease CdiA-like TPS" evidence="4">
    <location>
        <begin position="6"/>
        <end position="119"/>
    </location>
</feature>
<dbReference type="Pfam" id="PF05860">
    <property type="entry name" value="TPS"/>
    <property type="match status" value="1"/>
</dbReference>
<dbReference type="NCBIfam" id="TIGR01901">
    <property type="entry name" value="adhes_NPXG"/>
    <property type="match status" value="1"/>
</dbReference>
<evidence type="ECO:0000256" key="3">
    <source>
        <dbReference type="ARBA" id="ARBA00022729"/>
    </source>
</evidence>
<dbReference type="InterPro" id="IPR008638">
    <property type="entry name" value="FhaB/CdiA-like_TPS"/>
</dbReference>
<gene>
    <name evidence="5" type="ORF">GGR30_003603</name>
</gene>
<dbReference type="PANTHER" id="PTHR12338:SF8">
    <property type="entry name" value="HEME_HEMOPEXIN-BINDING PROTEIN"/>
    <property type="match status" value="1"/>
</dbReference>
<comment type="caution">
    <text evidence="5">The sequence shown here is derived from an EMBL/GenBank/DDBJ whole genome shotgun (WGS) entry which is preliminary data.</text>
</comment>
<dbReference type="GO" id="GO:0005576">
    <property type="term" value="C:extracellular region"/>
    <property type="evidence" value="ECO:0007669"/>
    <property type="project" value="UniProtKB-SubCell"/>
</dbReference>
<dbReference type="RefSeq" id="WP_210288103.1">
    <property type="nucleotide sequence ID" value="NZ_JACIDZ010000013.1"/>
</dbReference>
<evidence type="ECO:0000313" key="6">
    <source>
        <dbReference type="Proteomes" id="UP000530571"/>
    </source>
</evidence>
<proteinExistence type="predicted"/>
<name>A0A7W6PB93_9HYPH</name>
<sequence>MPALAGDALPTGGQVVSGSAHIGSAGGAMTVTQGSDRAIVNWQSFNIGEPNSVDFVQPGVNAAILNRVTGNTRSSIAGALSGNGQVFLVNPNGIAITPTGTIKAGGGFVASTLDITNDDFMSGNMVFRGTGASGTVTNEGVVTIGRGGYAALMGGRVKNSGLIAVPYGKAGLGAGEEITLDLSGDGFMQVAVPSSLIDDGEALVENSGTVTAEGGVIVMKAATARAAARHAVNLSGVAEARSVSGRNGKITLGGGDGGKVTVSGKVSTRAKRAQPKTTKGGAIKITGLEINLDNAVIDASGYGAGGKVRIGGDWQGTGDIPHADILTVSAGTVISADAVSQGDGGSVVLWSDHRTEFAGRISATGATGTGGDAEVSGKALLSYTGFADLTGAAGFGSLLLDPYNVTISNGENQTSSGFTASGDDSVINVTTLQNALAGANVTVRLAPAAARTAISPWPMP</sequence>
<dbReference type="InterPro" id="IPR011050">
    <property type="entry name" value="Pectin_lyase_fold/virulence"/>
</dbReference>
<evidence type="ECO:0000259" key="4">
    <source>
        <dbReference type="SMART" id="SM00912"/>
    </source>
</evidence>
<dbReference type="SUPFAM" id="SSF51126">
    <property type="entry name" value="Pectin lyase-like"/>
    <property type="match status" value="1"/>
</dbReference>
<reference evidence="5 6" key="1">
    <citation type="submission" date="2020-08" db="EMBL/GenBank/DDBJ databases">
        <title>Genomic Encyclopedia of Type Strains, Phase IV (KMG-IV): sequencing the most valuable type-strain genomes for metagenomic binning, comparative biology and taxonomic classification.</title>
        <authorList>
            <person name="Goeker M."/>
        </authorList>
    </citation>
    <scope>NUCLEOTIDE SEQUENCE [LARGE SCALE GENOMIC DNA]</scope>
    <source>
        <strain evidence="5 6">DSM 28101</strain>
    </source>
</reference>
<dbReference type="Proteomes" id="UP000530571">
    <property type="component" value="Unassembled WGS sequence"/>
</dbReference>
<protein>
    <submittedName>
        <fullName evidence="5">Filamentous hemagglutinin family protein</fullName>
    </submittedName>
</protein>
<keyword evidence="3" id="KW-0732">Signal</keyword>
<comment type="subcellular location">
    <subcellularLocation>
        <location evidence="1">Secreted</location>
    </subcellularLocation>
</comment>
<evidence type="ECO:0000313" key="5">
    <source>
        <dbReference type="EMBL" id="MBB4123655.1"/>
    </source>
</evidence>
<dbReference type="PANTHER" id="PTHR12338">
    <property type="entry name" value="AUTOTRANSPORTER"/>
    <property type="match status" value="1"/>
</dbReference>
<dbReference type="AlphaFoldDB" id="A0A7W6PB93"/>
<keyword evidence="6" id="KW-1185">Reference proteome</keyword>
<evidence type="ECO:0000256" key="1">
    <source>
        <dbReference type="ARBA" id="ARBA00004613"/>
    </source>
</evidence>
<evidence type="ECO:0000256" key="2">
    <source>
        <dbReference type="ARBA" id="ARBA00022525"/>
    </source>
</evidence>
<dbReference type="EMBL" id="JACIDZ010000013">
    <property type="protein sequence ID" value="MBB4123655.1"/>
    <property type="molecule type" value="Genomic_DNA"/>
</dbReference>
<accession>A0A7W6PB93</accession>